<accession>A0A9Q3ME82</accession>
<dbReference type="EMBL" id="JABDYF010000021">
    <property type="protein sequence ID" value="MBX5093762.1"/>
    <property type="molecule type" value="Genomic_DNA"/>
</dbReference>
<protein>
    <submittedName>
        <fullName evidence="1">Uncharacterized protein</fullName>
    </submittedName>
</protein>
<sequence length="317" mass="34353">MSSIRKLERDHAKADRAAVVGLLDRITEADALTRLSLESRLAELNTQIAAQDLQPEITHASAALFFGGRPVIGSQGVEAEFGTGAVATFQDLVSKVLAKNTSGLGVKGPVANKSAATMHITNIVRGSFGFLLEEVQDQAQLVDTNLKKAVGEASELLDIFGEADEERFQTTVAEVDQRILATARDFFELMRQHGATLRMVAGESEFQFGAEAVARGVERASGTSIEEDEKSLEGQLAGVLPSSHQFEFRVTGGETLKGKVDSAWTAIDLERWNRELVGVDATMDAAVKRVLRHGQIARENYVLKRVARKIDPTAPHS</sequence>
<dbReference type="Proteomes" id="UP000749740">
    <property type="component" value="Unassembled WGS sequence"/>
</dbReference>
<dbReference type="AlphaFoldDB" id="A0A9Q3ME82"/>
<evidence type="ECO:0000313" key="4">
    <source>
        <dbReference type="Proteomes" id="UP000770629"/>
    </source>
</evidence>
<evidence type="ECO:0000313" key="2">
    <source>
        <dbReference type="EMBL" id="MBX5093762.1"/>
    </source>
</evidence>
<comment type="caution">
    <text evidence="1">The sequence shown here is derived from an EMBL/GenBank/DDBJ whole genome shotgun (WGS) entry which is preliminary data.</text>
</comment>
<gene>
    <name evidence="2" type="ORF">HJB60_32115</name>
    <name evidence="1" type="ORF">HJB63_29890</name>
</gene>
<keyword evidence="4" id="KW-1185">Reference proteome</keyword>
<dbReference type="EMBL" id="JABDYC010000016">
    <property type="protein sequence ID" value="MBX5026730.1"/>
    <property type="molecule type" value="Genomic_DNA"/>
</dbReference>
<proteinExistence type="predicted"/>
<evidence type="ECO:0000313" key="3">
    <source>
        <dbReference type="Proteomes" id="UP000749740"/>
    </source>
</evidence>
<dbReference type="RefSeq" id="WP_221121924.1">
    <property type="nucleotide sequence ID" value="NZ_JABDXT010000021.1"/>
</dbReference>
<dbReference type="Proteomes" id="UP000770629">
    <property type="component" value="Unassembled WGS sequence"/>
</dbReference>
<reference evidence="1 4" key="1">
    <citation type="submission" date="2020-04" db="EMBL/GenBank/DDBJ databases">
        <title>Global-level population genomics: horizontal gene transfer, symbiosis and evolution in Rhizobia.</title>
        <authorList>
            <person name="Gai Y."/>
        </authorList>
    </citation>
    <scope>NUCLEOTIDE SEQUENCE</scope>
    <source>
        <strain evidence="2 4">BLR33</strain>
        <strain evidence="1">BLR57</strain>
    </source>
</reference>
<organism evidence="1 3">
    <name type="scientific">Rhizobium lentis</name>
    <dbReference type="NCBI Taxonomy" id="1138194"/>
    <lineage>
        <taxon>Bacteria</taxon>
        <taxon>Pseudomonadati</taxon>
        <taxon>Pseudomonadota</taxon>
        <taxon>Alphaproteobacteria</taxon>
        <taxon>Hyphomicrobiales</taxon>
        <taxon>Rhizobiaceae</taxon>
        <taxon>Rhizobium/Agrobacterium group</taxon>
        <taxon>Rhizobium</taxon>
    </lineage>
</organism>
<name>A0A9Q3ME82_9HYPH</name>
<evidence type="ECO:0000313" key="1">
    <source>
        <dbReference type="EMBL" id="MBX5026730.1"/>
    </source>
</evidence>